<keyword evidence="5" id="KW-0418">Kinase</keyword>
<evidence type="ECO:0000256" key="1">
    <source>
        <dbReference type="ARBA" id="ARBA00000085"/>
    </source>
</evidence>
<dbReference type="PRINTS" id="PR00344">
    <property type="entry name" value="BCTRLSENSOR"/>
</dbReference>
<evidence type="ECO:0000313" key="10">
    <source>
        <dbReference type="Proteomes" id="UP001228581"/>
    </source>
</evidence>
<dbReference type="PANTHER" id="PTHR42878">
    <property type="entry name" value="TWO-COMPONENT HISTIDINE KINASE"/>
    <property type="match status" value="1"/>
</dbReference>
<proteinExistence type="predicted"/>
<keyword evidence="7" id="KW-1133">Transmembrane helix</keyword>
<dbReference type="EMBL" id="JASJOT010000004">
    <property type="protein sequence ID" value="MDJ1493058.1"/>
    <property type="molecule type" value="Genomic_DNA"/>
</dbReference>
<dbReference type="Gene3D" id="3.30.565.10">
    <property type="entry name" value="Histidine kinase-like ATPase, C-terminal domain"/>
    <property type="match status" value="1"/>
</dbReference>
<accession>A0ABT7CH91</accession>
<dbReference type="Proteomes" id="UP001228581">
    <property type="component" value="Unassembled WGS sequence"/>
</dbReference>
<feature type="coiled-coil region" evidence="6">
    <location>
        <begin position="236"/>
        <end position="281"/>
    </location>
</feature>
<protein>
    <recommendedName>
        <fullName evidence="2">histidine kinase</fullName>
        <ecNumber evidence="2">2.7.13.3</ecNumber>
    </recommendedName>
</protein>
<dbReference type="InterPro" id="IPR050351">
    <property type="entry name" value="BphY/WalK/GraS-like"/>
</dbReference>
<evidence type="ECO:0000256" key="3">
    <source>
        <dbReference type="ARBA" id="ARBA00022553"/>
    </source>
</evidence>
<dbReference type="Pfam" id="PF00512">
    <property type="entry name" value="HisKA"/>
    <property type="match status" value="1"/>
</dbReference>
<keyword evidence="7" id="KW-0472">Membrane</keyword>
<organism evidence="9 10">
    <name type="scientific">Xanthocytophaga flava</name>
    <dbReference type="NCBI Taxonomy" id="3048013"/>
    <lineage>
        <taxon>Bacteria</taxon>
        <taxon>Pseudomonadati</taxon>
        <taxon>Bacteroidota</taxon>
        <taxon>Cytophagia</taxon>
        <taxon>Cytophagales</taxon>
        <taxon>Rhodocytophagaceae</taxon>
        <taxon>Xanthocytophaga</taxon>
    </lineage>
</organism>
<feature type="transmembrane region" description="Helical" evidence="7">
    <location>
        <begin position="211"/>
        <end position="233"/>
    </location>
</feature>
<dbReference type="SMART" id="SM00388">
    <property type="entry name" value="HisKA"/>
    <property type="match status" value="1"/>
</dbReference>
<comment type="catalytic activity">
    <reaction evidence="1">
        <text>ATP + protein L-histidine = ADP + protein N-phospho-L-histidine.</text>
        <dbReference type="EC" id="2.7.13.3"/>
    </reaction>
</comment>
<evidence type="ECO:0000256" key="4">
    <source>
        <dbReference type="ARBA" id="ARBA00022679"/>
    </source>
</evidence>
<dbReference type="SUPFAM" id="SSF47384">
    <property type="entry name" value="Homodimeric domain of signal transducing histidine kinase"/>
    <property type="match status" value="1"/>
</dbReference>
<dbReference type="Pfam" id="PF05227">
    <property type="entry name" value="CHASE3"/>
    <property type="match status" value="1"/>
</dbReference>
<dbReference type="InterPro" id="IPR036097">
    <property type="entry name" value="HisK_dim/P_sf"/>
</dbReference>
<dbReference type="InterPro" id="IPR007891">
    <property type="entry name" value="CHASE3"/>
</dbReference>
<evidence type="ECO:0000313" key="9">
    <source>
        <dbReference type="EMBL" id="MDJ1493058.1"/>
    </source>
</evidence>
<dbReference type="EC" id="2.7.13.3" evidence="2"/>
<dbReference type="SUPFAM" id="SSF55874">
    <property type="entry name" value="ATPase domain of HSP90 chaperone/DNA topoisomerase II/histidine kinase"/>
    <property type="match status" value="1"/>
</dbReference>
<dbReference type="InterPro" id="IPR005467">
    <property type="entry name" value="His_kinase_dom"/>
</dbReference>
<dbReference type="Gene3D" id="1.10.287.130">
    <property type="match status" value="1"/>
</dbReference>
<dbReference type="SMART" id="SM00387">
    <property type="entry name" value="HATPase_c"/>
    <property type="match status" value="1"/>
</dbReference>
<sequence length="531" mass="60503">MITASLPVFWLKEGIGGGNFTKVMAQKDQKLRITFFIAYLTGALVLLLTGLLAYQSMQLLIDKSKWVNHTHQVLLTTETVLSLLKDAESGQRGYSLTKDSTYLEAYFQGIDSVEYSIIRLESLTRDNPTQQARIPAIRQAVQKKIEVTVQGIELTNTHPEKMNEFYQSKVGKQRMDLIKRLLFIFEQEEHRLLGIRTRELDQSILKAQYSIYWIIISYVLIVLLTFTVIKYLLQKREGYESQLTLLNEQLQQTNDELAHTNQQLAHTNEELQTTNEELLITNERLHYSNTELERFAYVASHDLQEPLRKIQVFAHTLKIKYSEALGEGTSLLERMQSAANRMSTLIKDLLTLSRLTASQQPQGRVALDQVLNHVLTHLELRIEETAAQIQIDPLPVITGDSSQLEQLFLNLLSNSLKFSHKDIPPHITIHYQKVTKEELPVSLRIAHSSHFYHLIAVSDNGIGFEAEYAERIFQVFQRLHGKNEYEGTGIGLAICQKVVLNHHGAIIASSQKGQGATFTLFLPVECPVVKV</sequence>
<dbReference type="CDD" id="cd19410">
    <property type="entry name" value="HK9-like_sensor"/>
    <property type="match status" value="1"/>
</dbReference>
<keyword evidence="7" id="KW-0812">Transmembrane</keyword>
<evidence type="ECO:0000256" key="5">
    <source>
        <dbReference type="ARBA" id="ARBA00022777"/>
    </source>
</evidence>
<dbReference type="InterPro" id="IPR003661">
    <property type="entry name" value="HisK_dim/P_dom"/>
</dbReference>
<dbReference type="InterPro" id="IPR036890">
    <property type="entry name" value="HATPase_C_sf"/>
</dbReference>
<dbReference type="CDD" id="cd00082">
    <property type="entry name" value="HisKA"/>
    <property type="match status" value="1"/>
</dbReference>
<comment type="caution">
    <text evidence="9">The sequence shown here is derived from an EMBL/GenBank/DDBJ whole genome shotgun (WGS) entry which is preliminary data.</text>
</comment>
<evidence type="ECO:0000256" key="6">
    <source>
        <dbReference type="SAM" id="Coils"/>
    </source>
</evidence>
<name>A0ABT7CH91_9BACT</name>
<feature type="transmembrane region" description="Helical" evidence="7">
    <location>
        <begin position="33"/>
        <end position="54"/>
    </location>
</feature>
<keyword evidence="6" id="KW-0175">Coiled coil</keyword>
<dbReference type="InterPro" id="IPR004358">
    <property type="entry name" value="Sig_transdc_His_kin-like_C"/>
</dbReference>
<dbReference type="InterPro" id="IPR003594">
    <property type="entry name" value="HATPase_dom"/>
</dbReference>
<keyword evidence="3" id="KW-0597">Phosphoprotein</keyword>
<keyword evidence="4" id="KW-0808">Transferase</keyword>
<gene>
    <name evidence="9" type="ORF">QNI19_08950</name>
</gene>
<dbReference type="PANTHER" id="PTHR42878:SF15">
    <property type="entry name" value="BACTERIOPHYTOCHROME"/>
    <property type="match status" value="1"/>
</dbReference>
<evidence type="ECO:0000259" key="8">
    <source>
        <dbReference type="PROSITE" id="PS50109"/>
    </source>
</evidence>
<dbReference type="PROSITE" id="PS50109">
    <property type="entry name" value="HIS_KIN"/>
    <property type="match status" value="1"/>
</dbReference>
<feature type="domain" description="Histidine kinase" evidence="8">
    <location>
        <begin position="298"/>
        <end position="526"/>
    </location>
</feature>
<evidence type="ECO:0000256" key="2">
    <source>
        <dbReference type="ARBA" id="ARBA00012438"/>
    </source>
</evidence>
<keyword evidence="10" id="KW-1185">Reference proteome</keyword>
<reference evidence="9 10" key="1">
    <citation type="submission" date="2023-05" db="EMBL/GenBank/DDBJ databases">
        <authorList>
            <person name="Zhang X."/>
        </authorList>
    </citation>
    <scope>NUCLEOTIDE SEQUENCE [LARGE SCALE GENOMIC DNA]</scope>
    <source>
        <strain evidence="9 10">DM2B3-1</strain>
    </source>
</reference>
<dbReference type="Pfam" id="PF02518">
    <property type="entry name" value="HATPase_c"/>
    <property type="match status" value="1"/>
</dbReference>
<dbReference type="RefSeq" id="WP_313994789.1">
    <property type="nucleotide sequence ID" value="NZ_JASJOT010000004.1"/>
</dbReference>
<evidence type="ECO:0000256" key="7">
    <source>
        <dbReference type="SAM" id="Phobius"/>
    </source>
</evidence>